<gene>
    <name evidence="8" type="ORF">g.64380</name>
    <name evidence="9" type="ORF">g.64464</name>
</gene>
<evidence type="ECO:0000256" key="2">
    <source>
        <dbReference type="ARBA" id="ARBA00008803"/>
    </source>
</evidence>
<evidence type="ECO:0000256" key="3">
    <source>
        <dbReference type="ARBA" id="ARBA00022692"/>
    </source>
</evidence>
<comment type="subcellular location">
    <subcellularLocation>
        <location evidence="1">Membrane</location>
        <topology evidence="1">Multi-pass membrane protein</topology>
    </subcellularLocation>
</comment>
<comment type="similarity">
    <text evidence="2">Belongs to the TAPT1 family.</text>
</comment>
<organism evidence="8">
    <name type="scientific">Auxenochlorella protothecoides</name>
    <name type="common">Green microalga</name>
    <name type="synonym">Chlorella protothecoides</name>
    <dbReference type="NCBI Taxonomy" id="3075"/>
    <lineage>
        <taxon>Eukaryota</taxon>
        <taxon>Viridiplantae</taxon>
        <taxon>Chlorophyta</taxon>
        <taxon>core chlorophytes</taxon>
        <taxon>Trebouxiophyceae</taxon>
        <taxon>Chlorellales</taxon>
        <taxon>Chlorellaceae</taxon>
        <taxon>Auxenochlorella</taxon>
    </lineage>
</organism>
<keyword evidence="3 7" id="KW-0812">Transmembrane</keyword>
<reference evidence="8" key="1">
    <citation type="submission" date="2015-08" db="EMBL/GenBank/DDBJ databases">
        <authorList>
            <person name="Babu N.S."/>
            <person name="Beckwith C.J."/>
            <person name="Beseler K.G."/>
            <person name="Brison A."/>
            <person name="Carone J.V."/>
            <person name="Caskin T.P."/>
            <person name="Diamond M."/>
            <person name="Durham M.E."/>
            <person name="Foxe J.M."/>
            <person name="Go M."/>
            <person name="Henderson B.A."/>
            <person name="Jones I.B."/>
            <person name="McGettigan J.A."/>
            <person name="Micheletti S.J."/>
            <person name="Nasrallah M.E."/>
            <person name="Ortiz D."/>
            <person name="Piller C.R."/>
            <person name="Privatt S.R."/>
            <person name="Schneider S.L."/>
            <person name="Sharp S."/>
            <person name="Smith T.C."/>
            <person name="Stanton J.D."/>
            <person name="Ullery H.E."/>
            <person name="Wilson R.J."/>
            <person name="Serrano M.G."/>
            <person name="Buck G."/>
            <person name="Lee V."/>
            <person name="Wang Y."/>
            <person name="Carvalho R."/>
            <person name="Voegtly L."/>
            <person name="Shi R."/>
            <person name="Duckworth R."/>
            <person name="Johnson A."/>
            <person name="Loviza R."/>
            <person name="Walstead R."/>
            <person name="Shah Z."/>
            <person name="Kiflezghi M."/>
            <person name="Wade K."/>
            <person name="Ball S.L."/>
            <person name="Bradley K.W."/>
            <person name="Asai D.J."/>
            <person name="Bowman C.A."/>
            <person name="Russell D.A."/>
            <person name="Pope W.H."/>
            <person name="Jacobs-Sera D."/>
            <person name="Hendrix R.W."/>
            <person name="Hatfull G.F."/>
        </authorList>
    </citation>
    <scope>NUCLEOTIDE SEQUENCE</scope>
</reference>
<feature type="region of interest" description="Disordered" evidence="6">
    <location>
        <begin position="81"/>
        <end position="129"/>
    </location>
</feature>
<dbReference type="PANTHER" id="PTHR13317:SF4">
    <property type="entry name" value="TRANSMEMBRANE ANTERIOR POSTERIOR TRANSFORMATION PROTEIN 1 HOMOLOG"/>
    <property type="match status" value="1"/>
</dbReference>
<feature type="transmembrane region" description="Helical" evidence="7">
    <location>
        <begin position="280"/>
        <end position="305"/>
    </location>
</feature>
<feature type="transmembrane region" description="Helical" evidence="7">
    <location>
        <begin position="559"/>
        <end position="577"/>
    </location>
</feature>
<proteinExistence type="inferred from homology"/>
<dbReference type="Pfam" id="PF05346">
    <property type="entry name" value="DUF747"/>
    <property type="match status" value="1"/>
</dbReference>
<dbReference type="InterPro" id="IPR008010">
    <property type="entry name" value="Tatp1"/>
</dbReference>
<dbReference type="EMBL" id="GDKF01002085">
    <property type="protein sequence ID" value="JAT76537.1"/>
    <property type="molecule type" value="Transcribed_RNA"/>
</dbReference>
<feature type="transmembrane region" description="Helical" evidence="7">
    <location>
        <begin position="521"/>
        <end position="539"/>
    </location>
</feature>
<dbReference type="EMBL" id="GDKF01003274">
    <property type="protein sequence ID" value="JAT75348.1"/>
    <property type="molecule type" value="Transcribed_RNA"/>
</dbReference>
<feature type="region of interest" description="Disordered" evidence="6">
    <location>
        <begin position="217"/>
        <end position="270"/>
    </location>
</feature>
<evidence type="ECO:0000256" key="5">
    <source>
        <dbReference type="ARBA" id="ARBA00023136"/>
    </source>
</evidence>
<evidence type="ECO:0008006" key="10">
    <source>
        <dbReference type="Google" id="ProtNLM"/>
    </source>
</evidence>
<feature type="transmembrane region" description="Helical" evidence="7">
    <location>
        <begin position="365"/>
        <end position="390"/>
    </location>
</feature>
<evidence type="ECO:0000256" key="7">
    <source>
        <dbReference type="SAM" id="Phobius"/>
    </source>
</evidence>
<protein>
    <recommendedName>
        <fullName evidence="10">Protein TAPT1-like protein</fullName>
    </recommendedName>
</protein>
<keyword evidence="4 7" id="KW-1133">Transmembrane helix</keyword>
<evidence type="ECO:0000256" key="1">
    <source>
        <dbReference type="ARBA" id="ARBA00004141"/>
    </source>
</evidence>
<feature type="compositionally biased region" description="Pro residues" evidence="6">
    <location>
        <begin position="110"/>
        <end position="122"/>
    </location>
</feature>
<dbReference type="GO" id="GO:0005789">
    <property type="term" value="C:endoplasmic reticulum membrane"/>
    <property type="evidence" value="ECO:0007669"/>
    <property type="project" value="TreeGrafter"/>
</dbReference>
<dbReference type="AlphaFoldDB" id="A0A1D2A869"/>
<evidence type="ECO:0000313" key="9">
    <source>
        <dbReference type="EMBL" id="JAT76537.1"/>
    </source>
</evidence>
<feature type="transmembrane region" description="Helical" evidence="7">
    <location>
        <begin position="193"/>
        <end position="212"/>
    </location>
</feature>
<evidence type="ECO:0000256" key="4">
    <source>
        <dbReference type="ARBA" id="ARBA00022989"/>
    </source>
</evidence>
<name>A0A1D2A869_AUXPR</name>
<accession>A0A1D2A869</accession>
<keyword evidence="5 7" id="KW-0472">Membrane</keyword>
<dbReference type="PANTHER" id="PTHR13317">
    <property type="entry name" value="TRANSMEMBRANE ANTERIOR POSTERIOR TRANSFORMATION PROTEIN 1 HOMOLOG"/>
    <property type="match status" value="1"/>
</dbReference>
<evidence type="ECO:0000256" key="6">
    <source>
        <dbReference type="SAM" id="MobiDB-lite"/>
    </source>
</evidence>
<evidence type="ECO:0000313" key="8">
    <source>
        <dbReference type="EMBL" id="JAT75348.1"/>
    </source>
</evidence>
<sequence>MRDAEGAQPLSPRVLGEDRATRSYILAPETSCPDVPALLEVSSEPGSPLARCNSEPELADLGHPFLTAAALPGLARTHTEVGSRMASLATGEARPTSLPPPRPTSAQSPRPAPSQPPEPPEVSLPTANTRTPSASTAFWAYVGSELRPASAQGLPDDVWGQTERDRVYNAILAVPYQLERFQMAGVLVCLDSFLSIFTLVPLRLALALGAGVRRSVGNRRGREAEATARRHRGAGVAPLGAGSQGLGVRPSKSKQAPHGDKPPQAPHPPQPLTGPQLYDLLLLGMFGCMMAFITSLNVGSIYYWLKDLTHEFLKLSVLYTALELSDKICCSFGVDVLEALAASCTRAVAGPVRAPGAAPALAADVVVTLALLLTHCGVLLGQAMVFSVALNSKKNALVGLLIAANFGEIKGTVFKRFDAGKLYNLTCQDVVERFHLILILAFVVVEEMGNSGHAAPNAGLLAQCAEIFAAEAAIDVVKHAVLGKFNEIRPGVYREFMRDLSEGVGASASNSSHRLVGFEPFAAAALFLRISTTFLALRFPASPASVPGLPAALGRLALRALRIMPYWAVLMACKLLLGHGLRLAGRAYLRHYEATAVRPRGSARRNVSVLGHMGAHGSARKDD</sequence>